<gene>
    <name evidence="3" type="ORF">TRFO_26937</name>
</gene>
<dbReference type="AlphaFoldDB" id="A0A1J4K6H0"/>
<dbReference type="OrthoDB" id="10265439at2759"/>
<dbReference type="InterPro" id="IPR039360">
    <property type="entry name" value="Ras_GTPase"/>
</dbReference>
<dbReference type="SMART" id="SM00323">
    <property type="entry name" value="RasGAP"/>
    <property type="match status" value="1"/>
</dbReference>
<dbReference type="InterPro" id="IPR001936">
    <property type="entry name" value="RasGAP_dom"/>
</dbReference>
<keyword evidence="1" id="KW-0343">GTPase activation</keyword>
<dbReference type="Pfam" id="PF00616">
    <property type="entry name" value="RasGAP"/>
    <property type="match status" value="1"/>
</dbReference>
<comment type="caution">
    <text evidence="3">The sequence shown here is derived from an EMBL/GenBank/DDBJ whole genome shotgun (WGS) entry which is preliminary data.</text>
</comment>
<protein>
    <submittedName>
        <fullName evidence="3">GTPase-activator protein</fullName>
    </submittedName>
</protein>
<evidence type="ECO:0000256" key="1">
    <source>
        <dbReference type="ARBA" id="ARBA00022468"/>
    </source>
</evidence>
<evidence type="ECO:0000313" key="3">
    <source>
        <dbReference type="EMBL" id="OHT05316.1"/>
    </source>
</evidence>
<dbReference type="PANTHER" id="PTHR10194:SF60">
    <property type="entry name" value="RAS GTPASE-ACTIVATING PROTEIN RASKOL"/>
    <property type="match status" value="1"/>
</dbReference>
<dbReference type="VEuPathDB" id="TrichDB:TRFO_26937"/>
<name>A0A1J4K6H0_9EUKA</name>
<dbReference type="PROSITE" id="PS50018">
    <property type="entry name" value="RAS_GTPASE_ACTIV_2"/>
    <property type="match status" value="1"/>
</dbReference>
<evidence type="ECO:0000259" key="2">
    <source>
        <dbReference type="PROSITE" id="PS50018"/>
    </source>
</evidence>
<dbReference type="GeneID" id="94839952"/>
<organism evidence="3 4">
    <name type="scientific">Tritrichomonas foetus</name>
    <dbReference type="NCBI Taxonomy" id="1144522"/>
    <lineage>
        <taxon>Eukaryota</taxon>
        <taxon>Metamonada</taxon>
        <taxon>Parabasalia</taxon>
        <taxon>Tritrichomonadida</taxon>
        <taxon>Tritrichomonadidae</taxon>
        <taxon>Tritrichomonas</taxon>
    </lineage>
</organism>
<feature type="domain" description="Ras-GAP" evidence="2">
    <location>
        <begin position="310"/>
        <end position="496"/>
    </location>
</feature>
<evidence type="ECO:0000313" key="4">
    <source>
        <dbReference type="Proteomes" id="UP000179807"/>
    </source>
</evidence>
<reference evidence="3" key="1">
    <citation type="submission" date="2016-10" db="EMBL/GenBank/DDBJ databases">
        <authorList>
            <person name="Benchimol M."/>
            <person name="Almeida L.G."/>
            <person name="Vasconcelos A.T."/>
            <person name="Perreira-Neves A."/>
            <person name="Rosa I.A."/>
            <person name="Tasca T."/>
            <person name="Bogo M.R."/>
            <person name="de Souza W."/>
        </authorList>
    </citation>
    <scope>NUCLEOTIDE SEQUENCE [LARGE SCALE GENOMIC DNA]</scope>
    <source>
        <strain evidence="3">K</strain>
    </source>
</reference>
<accession>A0A1J4K6H0</accession>
<dbReference type="Gene3D" id="1.10.506.10">
    <property type="entry name" value="GTPase Activation - p120gap, domain 1"/>
    <property type="match status" value="1"/>
</dbReference>
<dbReference type="PANTHER" id="PTHR10194">
    <property type="entry name" value="RAS GTPASE-ACTIVATING PROTEINS"/>
    <property type="match status" value="1"/>
</dbReference>
<dbReference type="EMBL" id="MLAK01000761">
    <property type="protein sequence ID" value="OHT05316.1"/>
    <property type="molecule type" value="Genomic_DNA"/>
</dbReference>
<sequence length="603" mass="69827">MKKLTLIKGQFQYVRFRHHFEYITEKAPMNNTQGDETKTTTEPFYLFNQYADGVEEMINKIDYSKLPKLNDKTLIEAKTDIMKELDQIDDKNDNGKLPETLSSFFKIINQFFTNDVLHHLLNHYPVAMSSGKNVQDISLFLILLIHDSKDPQKTLHLIMDKFALNNWHKGSSAQNSTIRSACVCMKRGKEFNPKKYTWIIVDKNKHLIKHKMENGLVSSTSKIPICKIKANGKTIRVFDKKDKNVGTYYPIDIEQIKFWKDPSTPYPIIFTSVPKPIPIEITESLFEALTSDDLLVLKTVAHFSVTKVGEGMGLSEALLNVFSYAGKVHPMLVALAGIEYSNPSLKTTTVLRSNSHLTNMFKIFFNRFGKSYYQAILKALIKYVESNGDIGLRDPETAKEERAKKVLFTVLKNIMRSSDKVPDQLRHIASILRSFTSIRFNDKIATFNSLSGFFCLRFITALMTDPTNFDTKFILEEDTQRMIMVPFSQLLQMPLNLTLLHNKMERFSEWNERISSHVFPQLMQFVYSLGDYKKKPEYPPPSPETLKSSLELVLQTISSNKTKFQDRYNQLLRDRNEKWPTVGWEFGQFLCEFFKNTIEDKIY</sequence>
<dbReference type="GO" id="GO:0005096">
    <property type="term" value="F:GTPase activator activity"/>
    <property type="evidence" value="ECO:0007669"/>
    <property type="project" value="UniProtKB-KW"/>
</dbReference>
<dbReference type="Proteomes" id="UP000179807">
    <property type="component" value="Unassembled WGS sequence"/>
</dbReference>
<keyword evidence="4" id="KW-1185">Reference proteome</keyword>
<proteinExistence type="predicted"/>
<dbReference type="RefSeq" id="XP_068358452.1">
    <property type="nucleotide sequence ID" value="XM_068505248.1"/>
</dbReference>
<dbReference type="InterPro" id="IPR008936">
    <property type="entry name" value="Rho_GTPase_activation_prot"/>
</dbReference>
<dbReference type="SUPFAM" id="SSF48350">
    <property type="entry name" value="GTPase activation domain, GAP"/>
    <property type="match status" value="1"/>
</dbReference>
<dbReference type="CDD" id="cd04519">
    <property type="entry name" value="RasGAP"/>
    <property type="match status" value="1"/>
</dbReference>